<feature type="compositionally biased region" description="Basic residues" evidence="6">
    <location>
        <begin position="826"/>
        <end position="857"/>
    </location>
</feature>
<feature type="domain" description="Protein kinase" evidence="7">
    <location>
        <begin position="57"/>
        <end position="336"/>
    </location>
</feature>
<feature type="binding site" evidence="5">
    <location>
        <position position="86"/>
    </location>
    <ligand>
        <name>ATP</name>
        <dbReference type="ChEBI" id="CHEBI:30616"/>
    </ligand>
</feature>
<dbReference type="PANTHER" id="PTHR43289">
    <property type="entry name" value="MITOGEN-ACTIVATED PROTEIN KINASE KINASE KINASE 20-RELATED"/>
    <property type="match status" value="1"/>
</dbReference>
<keyword evidence="9" id="KW-1185">Reference proteome</keyword>
<evidence type="ECO:0000313" key="9">
    <source>
        <dbReference type="Proteomes" id="UP001221686"/>
    </source>
</evidence>
<dbReference type="EMBL" id="JAQNDL010000001">
    <property type="protein sequence ID" value="MDC0716165.1"/>
    <property type="molecule type" value="Genomic_DNA"/>
</dbReference>
<evidence type="ECO:0000256" key="5">
    <source>
        <dbReference type="PROSITE-ProRule" id="PRU10141"/>
    </source>
</evidence>
<feature type="compositionally biased region" description="Basic residues" evidence="6">
    <location>
        <begin position="895"/>
        <end position="906"/>
    </location>
</feature>
<dbReference type="Pfam" id="PF00069">
    <property type="entry name" value="Pkinase"/>
    <property type="match status" value="1"/>
</dbReference>
<dbReference type="InterPro" id="IPR011009">
    <property type="entry name" value="Kinase-like_dom_sf"/>
</dbReference>
<dbReference type="SUPFAM" id="SSF48452">
    <property type="entry name" value="TPR-like"/>
    <property type="match status" value="1"/>
</dbReference>
<dbReference type="PROSITE" id="PS00108">
    <property type="entry name" value="PROTEIN_KINASE_ST"/>
    <property type="match status" value="1"/>
</dbReference>
<keyword evidence="4 5" id="KW-0067">ATP-binding</keyword>
<dbReference type="InterPro" id="IPR008271">
    <property type="entry name" value="Ser/Thr_kinase_AS"/>
</dbReference>
<dbReference type="Gene3D" id="1.25.40.10">
    <property type="entry name" value="Tetratricopeptide repeat domain"/>
    <property type="match status" value="2"/>
</dbReference>
<proteinExistence type="predicted"/>
<sequence>MRPSETSAPPSDRGPEALAAALAPPTLAHDREYARGKAAVAAALFDEAPVRPRVGRYELRRRLGAGGMGEVYAAFDPVLGREVALKLTRADRSGPDEEARLLREARLLARLSHPHVVQIHEVGAVDDHVYLAMALIRGCTLRVWQREAPRPWRATVRLYVAAARGLAAAHAAGLVHCDFKPDNVLVDADEHVYVVDFGLARAAGRAVTATLADAAPSPAGASATAGGGGTVGYVAPEQLAGRAPDFRSDIYSLCVSLFEALHGWLPGRDAPPPRRPPAHPRWLDRELARGTAAAEDRHPSLEALCAALERDPGRRRRRLGLAGVLLALGGLAGAWLPRSPAPDACAAVERGLDEAWNPARRAALAAAFRGSGLPLAPAAWDRVDAALGAYVAAWQTARRGLCETSGLHSPALLDARRRCLERSAHAVAALVDRLAAGERVAVERSVAAVAVLPSLAACAGATASTLAAAARDEGDALRQTLAVARAHAATGDHAGARGLAEGALAHARTLADPAARADALLAVGELQAERGEIEPAEASLLDAVDLAEAAREDDLAASGWLALTTLAARQQLAPERARLWARRAAAALDRVDDEGPRRAALLFALGVAAARAEQHDEAARRQRDALAWFDAHPGPQPGRVQAQQSLANALEALAREDEARATFEAALAAAAAQYGPRHPQYARVAHDMATLLVRQGEGERARTLLATALAIWSETHGAASLEAARVHTALAHEAVQAGALGRAEHHGRRALALFRRLLPADHEDLPAALLNLGVIGLLARRPRGRARGLPRGRGAAGADPACGPPPPRLHGQQHRREPAGPGPPRRGARGLHRRRVDRPRRAHARPRAARPRARRQGRGAAGVAAARRGPRRAPRRPRHRGPRARRRGGAGGARRPARRPRARERR</sequence>
<dbReference type="PANTHER" id="PTHR43289:SF34">
    <property type="entry name" value="SERINE_THREONINE-PROTEIN KINASE YBDM-RELATED"/>
    <property type="match status" value="1"/>
</dbReference>
<dbReference type="InterPro" id="IPR011990">
    <property type="entry name" value="TPR-like_helical_dom_sf"/>
</dbReference>
<dbReference type="InterPro" id="IPR000719">
    <property type="entry name" value="Prot_kinase_dom"/>
</dbReference>
<dbReference type="GO" id="GO:0016301">
    <property type="term" value="F:kinase activity"/>
    <property type="evidence" value="ECO:0007669"/>
    <property type="project" value="UniProtKB-KW"/>
</dbReference>
<evidence type="ECO:0000313" key="8">
    <source>
        <dbReference type="EMBL" id="MDC0716165.1"/>
    </source>
</evidence>
<accession>A0ABT5DSK8</accession>
<dbReference type="SUPFAM" id="SSF56112">
    <property type="entry name" value="Protein kinase-like (PK-like)"/>
    <property type="match status" value="1"/>
</dbReference>
<evidence type="ECO:0000256" key="3">
    <source>
        <dbReference type="ARBA" id="ARBA00022777"/>
    </source>
</evidence>
<evidence type="ECO:0000256" key="6">
    <source>
        <dbReference type="SAM" id="MobiDB-lite"/>
    </source>
</evidence>
<dbReference type="PROSITE" id="PS00107">
    <property type="entry name" value="PROTEIN_KINASE_ATP"/>
    <property type="match status" value="1"/>
</dbReference>
<name>A0ABT5DSK8_9BACT</name>
<gene>
    <name evidence="8" type="ORF">POL25_04635</name>
</gene>
<dbReference type="PROSITE" id="PS50011">
    <property type="entry name" value="PROTEIN_KINASE_DOM"/>
    <property type="match status" value="1"/>
</dbReference>
<dbReference type="Gene3D" id="1.10.510.10">
    <property type="entry name" value="Transferase(Phosphotransferase) domain 1"/>
    <property type="match status" value="1"/>
</dbReference>
<dbReference type="CDD" id="cd14014">
    <property type="entry name" value="STKc_PknB_like"/>
    <property type="match status" value="1"/>
</dbReference>
<organism evidence="8 9">
    <name type="scientific">Nannocystis bainbridge</name>
    <dbReference type="NCBI Taxonomy" id="2995303"/>
    <lineage>
        <taxon>Bacteria</taxon>
        <taxon>Pseudomonadati</taxon>
        <taxon>Myxococcota</taxon>
        <taxon>Polyangia</taxon>
        <taxon>Nannocystales</taxon>
        <taxon>Nannocystaceae</taxon>
        <taxon>Nannocystis</taxon>
    </lineage>
</organism>
<reference evidence="8 9" key="1">
    <citation type="submission" date="2022-11" db="EMBL/GenBank/DDBJ databases">
        <title>Minimal conservation of predation-associated metabolite biosynthetic gene clusters underscores biosynthetic potential of Myxococcota including descriptions for ten novel species: Archangium lansinium sp. nov., Myxococcus landrumus sp. nov., Nannocystis bai.</title>
        <authorList>
            <person name="Ahearne A."/>
            <person name="Stevens C."/>
            <person name="Dowd S."/>
        </authorList>
    </citation>
    <scope>NUCLEOTIDE SEQUENCE [LARGE SCALE GENOMIC DNA]</scope>
    <source>
        <strain evidence="8 9">BB15-2</strain>
    </source>
</reference>
<feature type="compositionally biased region" description="Basic residues" evidence="6">
    <location>
        <begin position="868"/>
        <end position="888"/>
    </location>
</feature>
<feature type="region of interest" description="Disordered" evidence="6">
    <location>
        <begin position="785"/>
        <end position="906"/>
    </location>
</feature>
<evidence type="ECO:0000259" key="7">
    <source>
        <dbReference type="PROSITE" id="PS50011"/>
    </source>
</evidence>
<dbReference type="Gene3D" id="3.30.200.20">
    <property type="entry name" value="Phosphorylase Kinase, domain 1"/>
    <property type="match status" value="1"/>
</dbReference>
<evidence type="ECO:0000256" key="1">
    <source>
        <dbReference type="ARBA" id="ARBA00022679"/>
    </source>
</evidence>
<keyword evidence="3 8" id="KW-0418">Kinase</keyword>
<evidence type="ECO:0000256" key="4">
    <source>
        <dbReference type="ARBA" id="ARBA00022840"/>
    </source>
</evidence>
<protein>
    <submittedName>
        <fullName evidence="8">Serine/threonine-protein kinase</fullName>
    </submittedName>
</protein>
<keyword evidence="1" id="KW-0808">Transferase</keyword>
<dbReference type="InterPro" id="IPR017441">
    <property type="entry name" value="Protein_kinase_ATP_BS"/>
</dbReference>
<comment type="caution">
    <text evidence="8">The sequence shown here is derived from an EMBL/GenBank/DDBJ whole genome shotgun (WGS) entry which is preliminary data.</text>
</comment>
<dbReference type="Proteomes" id="UP001221686">
    <property type="component" value="Unassembled WGS sequence"/>
</dbReference>
<keyword evidence="2 5" id="KW-0547">Nucleotide-binding</keyword>
<feature type="compositionally biased region" description="Low complexity" evidence="6">
    <location>
        <begin position="791"/>
        <end position="801"/>
    </location>
</feature>
<dbReference type="Pfam" id="PF13424">
    <property type="entry name" value="TPR_12"/>
    <property type="match status" value="1"/>
</dbReference>
<evidence type="ECO:0000256" key="2">
    <source>
        <dbReference type="ARBA" id="ARBA00022741"/>
    </source>
</evidence>